<comment type="caution">
    <text evidence="1">The sequence shown here is derived from an EMBL/GenBank/DDBJ whole genome shotgun (WGS) entry which is preliminary data.</text>
</comment>
<keyword evidence="2" id="KW-1185">Reference proteome</keyword>
<name>A0ACC0E191_9BASI</name>
<protein>
    <submittedName>
        <fullName evidence="1">Uncharacterized protein</fullName>
    </submittedName>
</protein>
<reference evidence="2" key="1">
    <citation type="journal article" date="2018" name="BMC Genomics">
        <title>Genomic insights into host adaptation between the wheat stripe rust pathogen (Puccinia striiformis f. sp. tritici) and the barley stripe rust pathogen (Puccinia striiformis f. sp. hordei).</title>
        <authorList>
            <person name="Xia C."/>
            <person name="Wang M."/>
            <person name="Yin C."/>
            <person name="Cornejo O.E."/>
            <person name="Hulbert S.H."/>
            <person name="Chen X."/>
        </authorList>
    </citation>
    <scope>NUCLEOTIDE SEQUENCE [LARGE SCALE GENOMIC DNA]</scope>
    <source>
        <strain evidence="2">93-210</strain>
    </source>
</reference>
<gene>
    <name evidence="1" type="ORF">MJO28_012744</name>
</gene>
<sequence length="195" mass="21543">MLSKTAGYVSEALNCDVILLASVFNPCYRLSMINLWYPSHALYVQGSLEEKYQERKIAYESKLPKACTSAVEKKSDQKHHIVDEVNFFPAAAQGSSENELTVYISGRYKLPTSEASNCLTWWKDHCHKFPVVAMLARDYLASCATSASVERCFLAAADICISPDGSFSVAQDIVAKATTEKEKNKSKLVALKVAS</sequence>
<accession>A0ACC0E191</accession>
<evidence type="ECO:0000313" key="1">
    <source>
        <dbReference type="EMBL" id="KAI7942717.1"/>
    </source>
</evidence>
<reference evidence="1 2" key="3">
    <citation type="journal article" date="2022" name="Microbiol. Spectr.">
        <title>Folding features and dynamics of 3D genome architecture in plant fungal pathogens.</title>
        <authorList>
            <person name="Xia C."/>
        </authorList>
    </citation>
    <scope>NUCLEOTIDE SEQUENCE [LARGE SCALE GENOMIC DNA]</scope>
    <source>
        <strain evidence="1 2">93-210</strain>
    </source>
</reference>
<organism evidence="1 2">
    <name type="scientific">Puccinia striiformis f. sp. tritici</name>
    <dbReference type="NCBI Taxonomy" id="168172"/>
    <lineage>
        <taxon>Eukaryota</taxon>
        <taxon>Fungi</taxon>
        <taxon>Dikarya</taxon>
        <taxon>Basidiomycota</taxon>
        <taxon>Pucciniomycotina</taxon>
        <taxon>Pucciniomycetes</taxon>
        <taxon>Pucciniales</taxon>
        <taxon>Pucciniaceae</taxon>
        <taxon>Puccinia</taxon>
    </lineage>
</organism>
<dbReference type="EMBL" id="CM045876">
    <property type="protein sequence ID" value="KAI7942717.1"/>
    <property type="molecule type" value="Genomic_DNA"/>
</dbReference>
<proteinExistence type="predicted"/>
<dbReference type="Proteomes" id="UP001060170">
    <property type="component" value="Chromosome 12"/>
</dbReference>
<reference evidence="2" key="2">
    <citation type="journal article" date="2018" name="Mol. Plant Microbe Interact.">
        <title>Genome sequence resources for the wheat stripe rust pathogen (Puccinia striiformis f. sp. tritici) and the barley stripe rust pathogen (Puccinia striiformis f. sp. hordei).</title>
        <authorList>
            <person name="Xia C."/>
            <person name="Wang M."/>
            <person name="Yin C."/>
            <person name="Cornejo O.E."/>
            <person name="Hulbert S.H."/>
            <person name="Chen X."/>
        </authorList>
    </citation>
    <scope>NUCLEOTIDE SEQUENCE [LARGE SCALE GENOMIC DNA]</scope>
    <source>
        <strain evidence="2">93-210</strain>
    </source>
</reference>
<evidence type="ECO:0000313" key="2">
    <source>
        <dbReference type="Proteomes" id="UP001060170"/>
    </source>
</evidence>